<feature type="transmembrane region" description="Helical" evidence="1">
    <location>
        <begin position="20"/>
        <end position="46"/>
    </location>
</feature>
<dbReference type="KEGG" id="mtw:CQW49_09560"/>
<dbReference type="STRING" id="595536.GCA_000178815_03242"/>
<keyword evidence="3" id="KW-1185">Reference proteome</keyword>
<gene>
    <name evidence="2" type="ORF">CQW49_09560</name>
</gene>
<organism evidence="2 3">
    <name type="scientific">Methylosinus trichosporium (strain ATCC 35070 / NCIMB 11131 / UNIQEM 75 / OB3b)</name>
    <dbReference type="NCBI Taxonomy" id="595536"/>
    <lineage>
        <taxon>Bacteria</taxon>
        <taxon>Pseudomonadati</taxon>
        <taxon>Pseudomonadota</taxon>
        <taxon>Alphaproteobacteria</taxon>
        <taxon>Hyphomicrobiales</taxon>
        <taxon>Methylocystaceae</taxon>
        <taxon>Methylosinus</taxon>
    </lineage>
</organism>
<accession>A0A2D2CZH1</accession>
<sequence length="49" mass="5665">MSILAELFEFLGTRKKFWLFPLFILFLFVGGLFVLSQGSVVAPFIYTLF</sequence>
<dbReference type="EMBL" id="CP023737">
    <property type="protein sequence ID" value="ATQ68106.1"/>
    <property type="molecule type" value="Genomic_DNA"/>
</dbReference>
<reference evidence="3" key="1">
    <citation type="submission" date="2017-10" db="EMBL/GenBank/DDBJ databases">
        <title>Completed PacBio SMRT sequence of Methylosinus trichosporium OB3b reveals presence of a third large plasmid.</title>
        <authorList>
            <person name="Charles T.C."/>
            <person name="Lynch M.D.J."/>
            <person name="Heil J.R."/>
            <person name="Cheng J."/>
        </authorList>
    </citation>
    <scope>NUCLEOTIDE SEQUENCE [LARGE SCALE GENOMIC DNA]</scope>
    <source>
        <strain evidence="3">OB3b</strain>
    </source>
</reference>
<proteinExistence type="predicted"/>
<dbReference type="AlphaFoldDB" id="A0A2D2CZH1"/>
<dbReference type="InterPro" id="IPR046031">
    <property type="entry name" value="DUF5989"/>
</dbReference>
<keyword evidence="1" id="KW-0472">Membrane</keyword>
<evidence type="ECO:0000313" key="3">
    <source>
        <dbReference type="Proteomes" id="UP000230709"/>
    </source>
</evidence>
<name>A0A2D2CZH1_METT3</name>
<dbReference type="Pfam" id="PF19451">
    <property type="entry name" value="DUF5989"/>
    <property type="match status" value="1"/>
</dbReference>
<dbReference type="RefSeq" id="WP_003610511.1">
    <property type="nucleotide sequence ID" value="NZ_ADVE02000001.1"/>
</dbReference>
<dbReference type="Proteomes" id="UP000230709">
    <property type="component" value="Chromosome"/>
</dbReference>
<keyword evidence="1" id="KW-1133">Transmembrane helix</keyword>
<evidence type="ECO:0000313" key="2">
    <source>
        <dbReference type="EMBL" id="ATQ68106.1"/>
    </source>
</evidence>
<protein>
    <recommendedName>
        <fullName evidence="4">SxtK</fullName>
    </recommendedName>
</protein>
<keyword evidence="1" id="KW-0812">Transmembrane</keyword>
<evidence type="ECO:0008006" key="4">
    <source>
        <dbReference type="Google" id="ProtNLM"/>
    </source>
</evidence>
<evidence type="ECO:0000256" key="1">
    <source>
        <dbReference type="SAM" id="Phobius"/>
    </source>
</evidence>